<keyword evidence="3 6" id="KW-0808">Transferase</keyword>
<comment type="pathway">
    <text evidence="6">Cofactor biosynthesis; ubiquinone biosynthesis.</text>
</comment>
<dbReference type="InterPro" id="IPR029063">
    <property type="entry name" value="SAM-dependent_MTases_sf"/>
</dbReference>
<evidence type="ECO:0000313" key="8">
    <source>
        <dbReference type="Proteomes" id="UP000533469"/>
    </source>
</evidence>
<dbReference type="Gene3D" id="3.40.50.150">
    <property type="entry name" value="Vaccinia Virus protein VP39"/>
    <property type="match status" value="1"/>
</dbReference>
<dbReference type="Pfam" id="PF01209">
    <property type="entry name" value="Ubie_methyltran"/>
    <property type="match status" value="1"/>
</dbReference>
<dbReference type="GO" id="GO:0043770">
    <property type="term" value="F:demethylmenaquinone methyltransferase activity"/>
    <property type="evidence" value="ECO:0007669"/>
    <property type="project" value="UniProtKB-UniRule"/>
</dbReference>
<evidence type="ECO:0000256" key="1">
    <source>
        <dbReference type="ARBA" id="ARBA00022428"/>
    </source>
</evidence>
<feature type="binding site" evidence="6">
    <location>
        <begin position="150"/>
        <end position="151"/>
    </location>
    <ligand>
        <name>S-adenosyl-L-methionine</name>
        <dbReference type="ChEBI" id="CHEBI:59789"/>
    </ligand>
</feature>
<dbReference type="UniPathway" id="UPA00079">
    <property type="reaction ID" value="UER00169"/>
</dbReference>
<protein>
    <recommendedName>
        <fullName evidence="6">Ubiquinone/menaquinone biosynthesis C-methyltransferase UbiE</fullName>
        <ecNumber evidence="6">2.1.1.163</ecNumber>
        <ecNumber evidence="6">2.1.1.201</ecNumber>
    </recommendedName>
    <alternativeName>
        <fullName evidence="6">2-methoxy-6-polyprenyl-1,4-benzoquinol methylase</fullName>
    </alternativeName>
    <alternativeName>
        <fullName evidence="6">Demethylmenaquinone methyltransferase</fullName>
    </alternativeName>
</protein>
<proteinExistence type="inferred from homology"/>
<dbReference type="Proteomes" id="UP000533469">
    <property type="component" value="Unassembled WGS sequence"/>
</dbReference>
<dbReference type="EMBL" id="JACICD010000011">
    <property type="protein sequence ID" value="MBB3773496.1"/>
    <property type="molecule type" value="Genomic_DNA"/>
</dbReference>
<dbReference type="EC" id="2.1.1.163" evidence="6"/>
<comment type="catalytic activity">
    <reaction evidence="6">
        <text>a 2-demethylmenaquinol + S-adenosyl-L-methionine = a menaquinol + S-adenosyl-L-homocysteine + H(+)</text>
        <dbReference type="Rhea" id="RHEA:42640"/>
        <dbReference type="Rhea" id="RHEA-COMP:9539"/>
        <dbReference type="Rhea" id="RHEA-COMP:9563"/>
        <dbReference type="ChEBI" id="CHEBI:15378"/>
        <dbReference type="ChEBI" id="CHEBI:18151"/>
        <dbReference type="ChEBI" id="CHEBI:55437"/>
        <dbReference type="ChEBI" id="CHEBI:57856"/>
        <dbReference type="ChEBI" id="CHEBI:59789"/>
        <dbReference type="EC" id="2.1.1.163"/>
    </reaction>
</comment>
<dbReference type="RefSeq" id="WP_183191630.1">
    <property type="nucleotide sequence ID" value="NZ_JACICD010000011.1"/>
</dbReference>
<dbReference type="CDD" id="cd02440">
    <property type="entry name" value="AdoMet_MTases"/>
    <property type="match status" value="1"/>
</dbReference>
<name>A0A839ZFT7_9HYPH</name>
<dbReference type="GO" id="GO:0008425">
    <property type="term" value="F:2-methoxy-6-polyprenyl-1,4-benzoquinol methyltransferase activity"/>
    <property type="evidence" value="ECO:0007669"/>
    <property type="project" value="UniProtKB-UniRule"/>
</dbReference>
<evidence type="ECO:0000256" key="6">
    <source>
        <dbReference type="HAMAP-Rule" id="MF_01813"/>
    </source>
</evidence>
<dbReference type="PANTHER" id="PTHR43591:SF24">
    <property type="entry name" value="2-METHOXY-6-POLYPRENYL-1,4-BENZOQUINOL METHYLASE, MITOCHONDRIAL"/>
    <property type="match status" value="1"/>
</dbReference>
<dbReference type="EC" id="2.1.1.201" evidence="6"/>
<gene>
    <name evidence="6" type="primary">ubiE</name>
    <name evidence="7" type="ORF">FHS55_004133</name>
</gene>
<dbReference type="AlphaFoldDB" id="A0A839ZFT7"/>
<accession>A0A839ZFT7</accession>
<keyword evidence="1 6" id="KW-0474">Menaquinone biosynthesis</keyword>
<feature type="binding site" evidence="6">
    <location>
        <position position="122"/>
    </location>
    <ligand>
        <name>S-adenosyl-L-methionine</name>
        <dbReference type="ChEBI" id="CHEBI:59789"/>
    </ligand>
</feature>
<comment type="function">
    <text evidence="6">Methyltransferase required for the conversion of demethylmenaquinol (DMKH2) to menaquinol (MKH2) and the conversion of 2-polyprenyl-6-methoxy-1,4-benzoquinol (DDMQH2) to 2-polyprenyl-3-methyl-6-methoxy-1,4-benzoquinol (DMQH2).</text>
</comment>
<organism evidence="7 8">
    <name type="scientific">Ancylobacter tetraedralis</name>
    <dbReference type="NCBI Taxonomy" id="217068"/>
    <lineage>
        <taxon>Bacteria</taxon>
        <taxon>Pseudomonadati</taxon>
        <taxon>Pseudomonadota</taxon>
        <taxon>Alphaproteobacteria</taxon>
        <taxon>Hyphomicrobiales</taxon>
        <taxon>Xanthobacteraceae</taxon>
        <taxon>Ancylobacter</taxon>
    </lineage>
</organism>
<dbReference type="GO" id="GO:0009060">
    <property type="term" value="P:aerobic respiration"/>
    <property type="evidence" value="ECO:0007669"/>
    <property type="project" value="UniProtKB-UniRule"/>
</dbReference>
<comment type="pathway">
    <text evidence="6">Quinol/quinone metabolism; menaquinone biosynthesis; menaquinol from 1,4-dihydroxy-2-naphthoate: step 2/2.</text>
</comment>
<comment type="catalytic activity">
    <reaction evidence="6">
        <text>a 2-methoxy-6-(all-trans-polyprenyl)benzene-1,4-diol + S-adenosyl-L-methionine = a 5-methoxy-2-methyl-3-(all-trans-polyprenyl)benzene-1,4-diol + S-adenosyl-L-homocysteine + H(+)</text>
        <dbReference type="Rhea" id="RHEA:28286"/>
        <dbReference type="Rhea" id="RHEA-COMP:10858"/>
        <dbReference type="Rhea" id="RHEA-COMP:10859"/>
        <dbReference type="ChEBI" id="CHEBI:15378"/>
        <dbReference type="ChEBI" id="CHEBI:57856"/>
        <dbReference type="ChEBI" id="CHEBI:59789"/>
        <dbReference type="ChEBI" id="CHEBI:84166"/>
        <dbReference type="ChEBI" id="CHEBI:84167"/>
        <dbReference type="EC" id="2.1.1.201"/>
    </reaction>
</comment>
<dbReference type="PANTHER" id="PTHR43591">
    <property type="entry name" value="METHYLTRANSFERASE"/>
    <property type="match status" value="1"/>
</dbReference>
<keyword evidence="2 6" id="KW-0489">Methyltransferase</keyword>
<comment type="caution">
    <text evidence="7">The sequence shown here is derived from an EMBL/GenBank/DDBJ whole genome shotgun (WGS) entry which is preliminary data.</text>
</comment>
<dbReference type="NCBIfam" id="TIGR01934">
    <property type="entry name" value="MenG_MenH_UbiE"/>
    <property type="match status" value="1"/>
</dbReference>
<dbReference type="GO" id="GO:0032259">
    <property type="term" value="P:methylation"/>
    <property type="evidence" value="ECO:0007669"/>
    <property type="project" value="UniProtKB-KW"/>
</dbReference>
<feature type="binding site" evidence="6">
    <location>
        <position position="101"/>
    </location>
    <ligand>
        <name>S-adenosyl-L-methionine</name>
        <dbReference type="ChEBI" id="CHEBI:59789"/>
    </ligand>
</feature>
<evidence type="ECO:0000256" key="3">
    <source>
        <dbReference type="ARBA" id="ARBA00022679"/>
    </source>
</evidence>
<dbReference type="InterPro" id="IPR004033">
    <property type="entry name" value="UbiE/COQ5_MeTrFase"/>
</dbReference>
<evidence type="ECO:0000256" key="4">
    <source>
        <dbReference type="ARBA" id="ARBA00022688"/>
    </source>
</evidence>
<dbReference type="UniPathway" id="UPA00232"/>
<comment type="similarity">
    <text evidence="6">Belongs to the class I-like SAM-binding methyltransferase superfamily. MenG/UbiE family.</text>
</comment>
<reference evidence="7 8" key="1">
    <citation type="submission" date="2020-08" db="EMBL/GenBank/DDBJ databases">
        <title>Genomic Encyclopedia of Type Strains, Phase IV (KMG-IV): sequencing the most valuable type-strain genomes for metagenomic binning, comparative biology and taxonomic classification.</title>
        <authorList>
            <person name="Goeker M."/>
        </authorList>
    </citation>
    <scope>NUCLEOTIDE SEQUENCE [LARGE SCALE GENOMIC DNA]</scope>
    <source>
        <strain evidence="7 8">DSM 5895</strain>
    </source>
</reference>
<dbReference type="HAMAP" id="MF_01813">
    <property type="entry name" value="MenG_UbiE_methyltr"/>
    <property type="match status" value="1"/>
</dbReference>
<keyword evidence="5 6" id="KW-0949">S-adenosyl-L-methionine</keyword>
<keyword evidence="8" id="KW-1185">Reference proteome</keyword>
<evidence type="ECO:0000313" key="7">
    <source>
        <dbReference type="EMBL" id="MBB3773496.1"/>
    </source>
</evidence>
<dbReference type="PROSITE" id="PS01183">
    <property type="entry name" value="UBIE_1"/>
    <property type="match status" value="1"/>
</dbReference>
<comment type="caution">
    <text evidence="6">Lacks conserved residue(s) required for the propagation of feature annotation.</text>
</comment>
<dbReference type="GO" id="GO:0009234">
    <property type="term" value="P:menaquinone biosynthetic process"/>
    <property type="evidence" value="ECO:0007669"/>
    <property type="project" value="UniProtKB-UniRule"/>
</dbReference>
<evidence type="ECO:0000256" key="5">
    <source>
        <dbReference type="ARBA" id="ARBA00022691"/>
    </source>
</evidence>
<keyword evidence="4 6" id="KW-0831">Ubiquinone biosynthesis</keyword>
<dbReference type="InterPro" id="IPR023576">
    <property type="entry name" value="UbiE/COQ5_MeTrFase_CS"/>
</dbReference>
<dbReference type="PROSITE" id="PS51608">
    <property type="entry name" value="SAM_MT_UBIE"/>
    <property type="match status" value="1"/>
</dbReference>
<evidence type="ECO:0000256" key="2">
    <source>
        <dbReference type="ARBA" id="ARBA00022603"/>
    </source>
</evidence>
<dbReference type="SUPFAM" id="SSF53335">
    <property type="entry name" value="S-adenosyl-L-methionine-dependent methyltransferases"/>
    <property type="match status" value="1"/>
</dbReference>
<dbReference type="NCBIfam" id="NF001242">
    <property type="entry name" value="PRK00216.1-3"/>
    <property type="match status" value="1"/>
</dbReference>
<sequence length="278" mass="30142">MDAGNLAEDARVEATTDAATVNAAERDSGAGETHFGFRTVPLAEKQRMVDEVFHSVARRYDLMNDLMSMGLHRVWKDLLVSRLRPPKSARAFKLLDVAGGTGDVSFRTVEAGGAGTTATVADINGGMLGVGRERAATLGLADRVEFVEANAEELPFPDRSFDATTIAFGIRNVPRMDKALSEMRRVLKPGGRCFVLEFSRVDVPVLDAIYDTYSFKLIPGMGRLVTGDAESYQYLVESIRRFPVPEAFAGLMRAAGLKRVGYTPLTGGIVALHSGVRI</sequence>